<keyword evidence="1" id="KW-0732">Signal</keyword>
<name>A0A0A9EVR9_ARUDO</name>
<feature type="chain" id="PRO_5002044226" evidence="1">
    <location>
        <begin position="22"/>
        <end position="42"/>
    </location>
</feature>
<dbReference type="AlphaFoldDB" id="A0A0A9EVR9"/>
<protein>
    <submittedName>
        <fullName evidence="2">Uncharacterized protein</fullName>
    </submittedName>
</protein>
<evidence type="ECO:0000313" key="2">
    <source>
        <dbReference type="EMBL" id="JAE01986.1"/>
    </source>
</evidence>
<proteinExistence type="predicted"/>
<dbReference type="EMBL" id="GBRH01195910">
    <property type="protein sequence ID" value="JAE01986.1"/>
    <property type="molecule type" value="Transcribed_RNA"/>
</dbReference>
<feature type="signal peptide" evidence="1">
    <location>
        <begin position="1"/>
        <end position="21"/>
    </location>
</feature>
<evidence type="ECO:0000256" key="1">
    <source>
        <dbReference type="SAM" id="SignalP"/>
    </source>
</evidence>
<accession>A0A0A9EVR9</accession>
<reference evidence="2" key="2">
    <citation type="journal article" date="2015" name="Data Brief">
        <title>Shoot transcriptome of the giant reed, Arundo donax.</title>
        <authorList>
            <person name="Barrero R.A."/>
            <person name="Guerrero F.D."/>
            <person name="Moolhuijzen P."/>
            <person name="Goolsby J.A."/>
            <person name="Tidwell J."/>
            <person name="Bellgard S.E."/>
            <person name="Bellgard M.I."/>
        </authorList>
    </citation>
    <scope>NUCLEOTIDE SEQUENCE</scope>
    <source>
        <tissue evidence="2">Shoot tissue taken approximately 20 cm above the soil surface</tissue>
    </source>
</reference>
<organism evidence="2">
    <name type="scientific">Arundo donax</name>
    <name type="common">Giant reed</name>
    <name type="synonym">Donax arundinaceus</name>
    <dbReference type="NCBI Taxonomy" id="35708"/>
    <lineage>
        <taxon>Eukaryota</taxon>
        <taxon>Viridiplantae</taxon>
        <taxon>Streptophyta</taxon>
        <taxon>Embryophyta</taxon>
        <taxon>Tracheophyta</taxon>
        <taxon>Spermatophyta</taxon>
        <taxon>Magnoliopsida</taxon>
        <taxon>Liliopsida</taxon>
        <taxon>Poales</taxon>
        <taxon>Poaceae</taxon>
        <taxon>PACMAD clade</taxon>
        <taxon>Arundinoideae</taxon>
        <taxon>Arundineae</taxon>
        <taxon>Arundo</taxon>
    </lineage>
</organism>
<sequence>MESILIFLLCNVCTCYHGGSCERKTKYLFSRNDFRQLFLNSP</sequence>
<reference evidence="2" key="1">
    <citation type="submission" date="2014-09" db="EMBL/GenBank/DDBJ databases">
        <authorList>
            <person name="Magalhaes I.L.F."/>
            <person name="Oliveira U."/>
            <person name="Santos F.R."/>
            <person name="Vidigal T.H.D.A."/>
            <person name="Brescovit A.D."/>
            <person name="Santos A.J."/>
        </authorList>
    </citation>
    <scope>NUCLEOTIDE SEQUENCE</scope>
    <source>
        <tissue evidence="2">Shoot tissue taken approximately 20 cm above the soil surface</tissue>
    </source>
</reference>